<gene>
    <name evidence="5" type="ORF">SGUI_0381</name>
</gene>
<dbReference type="EMBL" id="CP014989">
    <property type="protein sequence ID" value="ANS77777.1"/>
    <property type="molecule type" value="Genomic_DNA"/>
</dbReference>
<organism evidence="5 6">
    <name type="scientific">Serinicoccus hydrothermalis</name>
    <dbReference type="NCBI Taxonomy" id="1758689"/>
    <lineage>
        <taxon>Bacteria</taxon>
        <taxon>Bacillati</taxon>
        <taxon>Actinomycetota</taxon>
        <taxon>Actinomycetes</taxon>
        <taxon>Micrococcales</taxon>
        <taxon>Ornithinimicrobiaceae</taxon>
        <taxon>Serinicoccus</taxon>
    </lineage>
</organism>
<dbReference type="Gene3D" id="3.40.630.30">
    <property type="match status" value="1"/>
</dbReference>
<dbReference type="KEGG" id="serj:SGUI_0381"/>
<feature type="region of interest" description="Disordered" evidence="3">
    <location>
        <begin position="1"/>
        <end position="20"/>
    </location>
</feature>
<dbReference type="PANTHER" id="PTHR43877">
    <property type="entry name" value="AMINOALKYLPHOSPHONATE N-ACETYLTRANSFERASE-RELATED-RELATED"/>
    <property type="match status" value="1"/>
</dbReference>
<evidence type="ECO:0000313" key="5">
    <source>
        <dbReference type="EMBL" id="ANS77777.1"/>
    </source>
</evidence>
<dbReference type="OrthoDB" id="9799092at2"/>
<keyword evidence="1" id="KW-0808">Transferase</keyword>
<feature type="domain" description="N-acetyltransferase" evidence="4">
    <location>
        <begin position="40"/>
        <end position="208"/>
    </location>
</feature>
<dbReference type="PATRIC" id="fig|1758689.4.peg.386"/>
<protein>
    <recommendedName>
        <fullName evidence="4">N-acetyltransferase domain-containing protein</fullName>
    </recommendedName>
</protein>
<proteinExistence type="predicted"/>
<dbReference type="SUPFAM" id="SSF55729">
    <property type="entry name" value="Acyl-CoA N-acyltransferases (Nat)"/>
    <property type="match status" value="2"/>
</dbReference>
<feature type="domain" description="N-acetyltransferase" evidence="4">
    <location>
        <begin position="201"/>
        <end position="350"/>
    </location>
</feature>
<reference evidence="5 6" key="1">
    <citation type="submission" date="2016-03" db="EMBL/GenBank/DDBJ databases">
        <title>Shallow-sea hydrothermal system.</title>
        <authorList>
            <person name="Tang K."/>
        </authorList>
    </citation>
    <scope>NUCLEOTIDE SEQUENCE [LARGE SCALE GENOMIC DNA]</scope>
    <source>
        <strain evidence="5 6">JLT9</strain>
    </source>
</reference>
<name>A0A1B1N8M1_9MICO</name>
<dbReference type="InterPro" id="IPR016181">
    <property type="entry name" value="Acyl_CoA_acyltransferase"/>
</dbReference>
<dbReference type="GO" id="GO:0016747">
    <property type="term" value="F:acyltransferase activity, transferring groups other than amino-acyl groups"/>
    <property type="evidence" value="ECO:0007669"/>
    <property type="project" value="InterPro"/>
</dbReference>
<evidence type="ECO:0000256" key="2">
    <source>
        <dbReference type="ARBA" id="ARBA00023315"/>
    </source>
</evidence>
<dbReference type="AlphaFoldDB" id="A0A1B1N8M1"/>
<accession>A0A1B1N8M1</accession>
<dbReference type="Proteomes" id="UP000092482">
    <property type="component" value="Chromosome"/>
</dbReference>
<keyword evidence="2" id="KW-0012">Acyltransferase</keyword>
<dbReference type="PANTHER" id="PTHR43877:SF2">
    <property type="entry name" value="AMINOALKYLPHOSPHONATE N-ACETYLTRANSFERASE-RELATED"/>
    <property type="match status" value="1"/>
</dbReference>
<evidence type="ECO:0000313" key="6">
    <source>
        <dbReference type="Proteomes" id="UP000092482"/>
    </source>
</evidence>
<dbReference type="Pfam" id="PF00583">
    <property type="entry name" value="Acetyltransf_1"/>
    <property type="match status" value="2"/>
</dbReference>
<sequence length="354" mass="37466">MALIVADGAGESGGGRPLRSGRLVDMTTQTTGTAYRWGSLGTDDVGAWAELVNHLAVVDGTEEFSSAEDLAEELRAPGTDPERDTVAVWAGDTLVGYGATGVPQTLDHEGQARAYLDGGVHADHRGRGLGTELVRHLEQRAQELLAQRHPDVPGYLSAGGGLDGSGSRELLGDHGYAVVRYFNLLGRDLADPPAVAEIDGVELRTPTDEDEEAVRLAHNAAFRDHWGSGESDAERWHERWVSRSARPAVSTVAVARGGELDGQVLAYVMAAQWVDREAYVAILGTVAAARGRGIAAAALARTIGLAAASGDYDVIELDVDSDSPTGATRLYERLGFALKHRSAAMRKPLTAPTT</sequence>
<dbReference type="InterPro" id="IPR050832">
    <property type="entry name" value="Bact_Acetyltransf"/>
</dbReference>
<dbReference type="CDD" id="cd04301">
    <property type="entry name" value="NAT_SF"/>
    <property type="match status" value="1"/>
</dbReference>
<dbReference type="PROSITE" id="PS51186">
    <property type="entry name" value="GNAT"/>
    <property type="match status" value="2"/>
</dbReference>
<evidence type="ECO:0000256" key="3">
    <source>
        <dbReference type="SAM" id="MobiDB-lite"/>
    </source>
</evidence>
<keyword evidence="6" id="KW-1185">Reference proteome</keyword>
<dbReference type="InterPro" id="IPR000182">
    <property type="entry name" value="GNAT_dom"/>
</dbReference>
<evidence type="ECO:0000256" key="1">
    <source>
        <dbReference type="ARBA" id="ARBA00022679"/>
    </source>
</evidence>
<dbReference type="STRING" id="1758689.SGUI_0381"/>
<evidence type="ECO:0000259" key="4">
    <source>
        <dbReference type="PROSITE" id="PS51186"/>
    </source>
</evidence>